<dbReference type="Gene3D" id="3.40.109.10">
    <property type="entry name" value="NADH Oxidase"/>
    <property type="match status" value="1"/>
</dbReference>
<protein>
    <submittedName>
        <fullName evidence="8">NAD(P)H-quinone oxidoreductase subunit I, chloroplastic</fullName>
        <ecNumber evidence="8">1.6.5.11</ecNumber>
    </submittedName>
</protein>
<dbReference type="Gene3D" id="3.30.70.20">
    <property type="match status" value="1"/>
</dbReference>
<dbReference type="SUPFAM" id="SSF54862">
    <property type="entry name" value="4Fe-4S ferredoxins"/>
    <property type="match status" value="1"/>
</dbReference>
<proteinExistence type="inferred from homology"/>
<keyword evidence="6" id="KW-1133">Transmembrane helix</keyword>
<dbReference type="PANTHER" id="PTHR43673">
    <property type="entry name" value="NAD(P)H NITROREDUCTASE YDGI-RELATED"/>
    <property type="match status" value="1"/>
</dbReference>
<dbReference type="SUPFAM" id="SSF55469">
    <property type="entry name" value="FMN-dependent nitroreductase-like"/>
    <property type="match status" value="1"/>
</dbReference>
<dbReference type="AlphaFoldDB" id="A0A644UU47"/>
<feature type="transmembrane region" description="Helical" evidence="6">
    <location>
        <begin position="201"/>
        <end position="223"/>
    </location>
</feature>
<accession>A0A644UU47</accession>
<keyword evidence="4" id="KW-0288">FMN</keyword>
<dbReference type="EMBL" id="VSSQ01000165">
    <property type="protein sequence ID" value="MPL82590.1"/>
    <property type="molecule type" value="Genomic_DNA"/>
</dbReference>
<gene>
    <name evidence="8" type="primary">ndhI_37</name>
    <name evidence="8" type="ORF">SDC9_28535</name>
</gene>
<evidence type="ECO:0000256" key="3">
    <source>
        <dbReference type="ARBA" id="ARBA00022630"/>
    </source>
</evidence>
<dbReference type="PANTHER" id="PTHR43673:SF2">
    <property type="entry name" value="NITROREDUCTASE"/>
    <property type="match status" value="1"/>
</dbReference>
<evidence type="ECO:0000256" key="4">
    <source>
        <dbReference type="ARBA" id="ARBA00022643"/>
    </source>
</evidence>
<evidence type="ECO:0000256" key="5">
    <source>
        <dbReference type="ARBA" id="ARBA00023002"/>
    </source>
</evidence>
<keyword evidence="6" id="KW-0812">Transmembrane</keyword>
<evidence type="ECO:0000256" key="1">
    <source>
        <dbReference type="ARBA" id="ARBA00001917"/>
    </source>
</evidence>
<evidence type="ECO:0000259" key="7">
    <source>
        <dbReference type="PROSITE" id="PS51379"/>
    </source>
</evidence>
<dbReference type="PROSITE" id="PS51379">
    <property type="entry name" value="4FE4S_FER_2"/>
    <property type="match status" value="2"/>
</dbReference>
<evidence type="ECO:0000256" key="6">
    <source>
        <dbReference type="SAM" id="Phobius"/>
    </source>
</evidence>
<name>A0A644UU47_9ZZZZ</name>
<keyword evidence="3" id="KW-0285">Flavoprotein</keyword>
<keyword evidence="5 8" id="KW-0560">Oxidoreductase</keyword>
<comment type="similarity">
    <text evidence="2">Belongs to the nitroreductase family.</text>
</comment>
<comment type="caution">
    <text evidence="8">The sequence shown here is derived from an EMBL/GenBank/DDBJ whole genome shotgun (WGS) entry which is preliminary data.</text>
</comment>
<comment type="cofactor">
    <cofactor evidence="1">
        <name>FMN</name>
        <dbReference type="ChEBI" id="CHEBI:58210"/>
    </cofactor>
</comment>
<dbReference type="Pfam" id="PF13187">
    <property type="entry name" value="Fer4_9"/>
    <property type="match status" value="1"/>
</dbReference>
<dbReference type="InterPro" id="IPR029479">
    <property type="entry name" value="Nitroreductase"/>
</dbReference>
<sequence length="265" mass="28566">MTNLADHITINYGICTTCGSCTDVCPNNIIRQDTDASPVVHPGPDCISCGHCIAVCPTGAMHIDLETEPAGLADPKTLARHLKSRRSIRRWKDTPVSDEECEELITITAHAPSGCNIHPVAWVVVNDPEKVKAFVSASAELLRTVPKDHRMYGLAAGLLRKLDAGNDVICRNAPALLIAAADPKEDMGLVDSIIALTYADIYAPSIGLGTCWAGFVMILLGAFPQLAKNLGVPDTCKAQYALLAGHPKYTFKNIPLREMPDIIWT</sequence>
<evidence type="ECO:0000313" key="8">
    <source>
        <dbReference type="EMBL" id="MPL82590.1"/>
    </source>
</evidence>
<reference evidence="8" key="1">
    <citation type="submission" date="2019-08" db="EMBL/GenBank/DDBJ databases">
        <authorList>
            <person name="Kucharzyk K."/>
            <person name="Murdoch R.W."/>
            <person name="Higgins S."/>
            <person name="Loffler F."/>
        </authorList>
    </citation>
    <scope>NUCLEOTIDE SEQUENCE</scope>
</reference>
<dbReference type="CDD" id="cd02143">
    <property type="entry name" value="nitroreductase_FeS-like"/>
    <property type="match status" value="1"/>
</dbReference>
<feature type="domain" description="4Fe-4S ferredoxin-type" evidence="7">
    <location>
        <begin position="6"/>
        <end position="35"/>
    </location>
</feature>
<keyword evidence="6" id="KW-0472">Membrane</keyword>
<dbReference type="PROSITE" id="PS00198">
    <property type="entry name" value="4FE4S_FER_1"/>
    <property type="match status" value="1"/>
</dbReference>
<dbReference type="Pfam" id="PF00881">
    <property type="entry name" value="Nitroreductase"/>
    <property type="match status" value="1"/>
</dbReference>
<organism evidence="8">
    <name type="scientific">bioreactor metagenome</name>
    <dbReference type="NCBI Taxonomy" id="1076179"/>
    <lineage>
        <taxon>unclassified sequences</taxon>
        <taxon>metagenomes</taxon>
        <taxon>ecological metagenomes</taxon>
    </lineage>
</organism>
<dbReference type="InterPro" id="IPR000415">
    <property type="entry name" value="Nitroreductase-like"/>
</dbReference>
<dbReference type="InterPro" id="IPR017896">
    <property type="entry name" value="4Fe4S_Fe-S-bd"/>
</dbReference>
<feature type="domain" description="4Fe-4S ferredoxin-type" evidence="7">
    <location>
        <begin position="36"/>
        <end position="66"/>
    </location>
</feature>
<dbReference type="InterPro" id="IPR017900">
    <property type="entry name" value="4Fe4S_Fe_S_CS"/>
</dbReference>
<evidence type="ECO:0000256" key="2">
    <source>
        <dbReference type="ARBA" id="ARBA00007118"/>
    </source>
</evidence>
<dbReference type="EC" id="1.6.5.11" evidence="8"/>
<dbReference type="GO" id="GO:0016491">
    <property type="term" value="F:oxidoreductase activity"/>
    <property type="evidence" value="ECO:0007669"/>
    <property type="project" value="UniProtKB-KW"/>
</dbReference>